<dbReference type="InterPro" id="IPR005494">
    <property type="entry name" value="GSPS_pre-ATP-grasp-like_dom"/>
</dbReference>
<evidence type="ECO:0000313" key="8">
    <source>
        <dbReference type="Proteomes" id="UP001302676"/>
    </source>
</evidence>
<dbReference type="RefSeq" id="XP_062640041.1">
    <property type="nucleotide sequence ID" value="XM_062785553.1"/>
</dbReference>
<dbReference type="SUPFAM" id="SSF52440">
    <property type="entry name" value="PreATP-grasp domain"/>
    <property type="match status" value="1"/>
</dbReference>
<evidence type="ECO:0000256" key="1">
    <source>
        <dbReference type="ARBA" id="ARBA00022598"/>
    </source>
</evidence>
<accession>A0AAN6V9V5</accession>
<keyword evidence="4" id="KW-0067">ATP-binding</keyword>
<keyword evidence="8" id="KW-1185">Reference proteome</keyword>
<keyword evidence="1" id="KW-0436">Ligase</keyword>
<organism evidence="7 8">
    <name type="scientific">Dichotomopilus funicola</name>
    <dbReference type="NCBI Taxonomy" id="1934379"/>
    <lineage>
        <taxon>Eukaryota</taxon>
        <taxon>Fungi</taxon>
        <taxon>Dikarya</taxon>
        <taxon>Ascomycota</taxon>
        <taxon>Pezizomycotina</taxon>
        <taxon>Sordariomycetes</taxon>
        <taxon>Sordariomycetidae</taxon>
        <taxon>Sordariales</taxon>
        <taxon>Chaetomiaceae</taxon>
        <taxon>Dichotomopilus</taxon>
    </lineage>
</organism>
<dbReference type="GO" id="GO:0016874">
    <property type="term" value="F:ligase activity"/>
    <property type="evidence" value="ECO:0007669"/>
    <property type="project" value="UniProtKB-KW"/>
</dbReference>
<dbReference type="Proteomes" id="UP001302676">
    <property type="component" value="Unassembled WGS sequence"/>
</dbReference>
<dbReference type="Gene3D" id="3.30.1490.330">
    <property type="match status" value="1"/>
</dbReference>
<comment type="caution">
    <text evidence="7">The sequence shown here is derived from an EMBL/GenBank/DDBJ whole genome shotgun (WGS) entry which is preliminary data.</text>
</comment>
<feature type="domain" description="Glutathionylspermidine synthase pre-ATP-grasp-like" evidence="6">
    <location>
        <begin position="15"/>
        <end position="429"/>
    </location>
</feature>
<evidence type="ECO:0000256" key="4">
    <source>
        <dbReference type="ARBA" id="ARBA00022840"/>
    </source>
</evidence>
<dbReference type="EMBL" id="MU853560">
    <property type="protein sequence ID" value="KAK4146670.1"/>
    <property type="molecule type" value="Genomic_DNA"/>
</dbReference>
<dbReference type="InterPro" id="IPR016185">
    <property type="entry name" value="PreATP-grasp_dom_sf"/>
</dbReference>
<dbReference type="AlphaFoldDB" id="A0AAN6V9V5"/>
<name>A0AAN6V9V5_9PEZI</name>
<reference evidence="7" key="2">
    <citation type="submission" date="2023-05" db="EMBL/GenBank/DDBJ databases">
        <authorList>
            <consortium name="Lawrence Berkeley National Laboratory"/>
            <person name="Steindorff A."/>
            <person name="Hensen N."/>
            <person name="Bonometti L."/>
            <person name="Westerberg I."/>
            <person name="Brannstrom I.O."/>
            <person name="Guillou S."/>
            <person name="Cros-Aarteil S."/>
            <person name="Calhoun S."/>
            <person name="Haridas S."/>
            <person name="Kuo A."/>
            <person name="Mondo S."/>
            <person name="Pangilinan J."/>
            <person name="Riley R."/>
            <person name="Labutti K."/>
            <person name="Andreopoulos B."/>
            <person name="Lipzen A."/>
            <person name="Chen C."/>
            <person name="Yanf M."/>
            <person name="Daum C."/>
            <person name="Ng V."/>
            <person name="Clum A."/>
            <person name="Ohm R."/>
            <person name="Martin F."/>
            <person name="Silar P."/>
            <person name="Natvig D."/>
            <person name="Lalanne C."/>
            <person name="Gautier V."/>
            <person name="Ament-Velasquez S.L."/>
            <person name="Kruys A."/>
            <person name="Hutchinson M.I."/>
            <person name="Powell A.J."/>
            <person name="Barry K."/>
            <person name="Miller A.N."/>
            <person name="Grigoriev I.V."/>
            <person name="Debuchy R."/>
            <person name="Gladieux P."/>
            <person name="Thoren M.H."/>
            <person name="Johannesson H."/>
        </authorList>
    </citation>
    <scope>NUCLEOTIDE SEQUENCE</scope>
    <source>
        <strain evidence="7">CBS 141.50</strain>
    </source>
</reference>
<evidence type="ECO:0000256" key="5">
    <source>
        <dbReference type="ARBA" id="ARBA00022842"/>
    </source>
</evidence>
<keyword evidence="5" id="KW-0460">Magnesium</keyword>
<dbReference type="GO" id="GO:0046872">
    <property type="term" value="F:metal ion binding"/>
    <property type="evidence" value="ECO:0007669"/>
    <property type="project" value="UniProtKB-KW"/>
</dbReference>
<keyword evidence="3" id="KW-0547">Nucleotide-binding</keyword>
<dbReference type="SUPFAM" id="SSF56059">
    <property type="entry name" value="Glutathione synthetase ATP-binding domain-like"/>
    <property type="match status" value="1"/>
</dbReference>
<protein>
    <submittedName>
        <fullName evidence="7">Glutathionylspermidine synthase</fullName>
    </submittedName>
</protein>
<proteinExistence type="predicted"/>
<reference evidence="7" key="1">
    <citation type="journal article" date="2023" name="Mol. Phylogenet. Evol.">
        <title>Genome-scale phylogeny and comparative genomics of the fungal order Sordariales.</title>
        <authorList>
            <person name="Hensen N."/>
            <person name="Bonometti L."/>
            <person name="Westerberg I."/>
            <person name="Brannstrom I.O."/>
            <person name="Guillou S."/>
            <person name="Cros-Aarteil S."/>
            <person name="Calhoun S."/>
            <person name="Haridas S."/>
            <person name="Kuo A."/>
            <person name="Mondo S."/>
            <person name="Pangilinan J."/>
            <person name="Riley R."/>
            <person name="LaButti K."/>
            <person name="Andreopoulos B."/>
            <person name="Lipzen A."/>
            <person name="Chen C."/>
            <person name="Yan M."/>
            <person name="Daum C."/>
            <person name="Ng V."/>
            <person name="Clum A."/>
            <person name="Steindorff A."/>
            <person name="Ohm R.A."/>
            <person name="Martin F."/>
            <person name="Silar P."/>
            <person name="Natvig D.O."/>
            <person name="Lalanne C."/>
            <person name="Gautier V."/>
            <person name="Ament-Velasquez S.L."/>
            <person name="Kruys A."/>
            <person name="Hutchinson M.I."/>
            <person name="Powell A.J."/>
            <person name="Barry K."/>
            <person name="Miller A.N."/>
            <person name="Grigoriev I.V."/>
            <person name="Debuchy R."/>
            <person name="Gladieux P."/>
            <person name="Hiltunen Thoren M."/>
            <person name="Johannesson H."/>
        </authorList>
    </citation>
    <scope>NUCLEOTIDE SEQUENCE</scope>
    <source>
        <strain evidence="7">CBS 141.50</strain>
    </source>
</reference>
<dbReference type="Pfam" id="PF03738">
    <property type="entry name" value="GSP_synth"/>
    <property type="match status" value="1"/>
</dbReference>
<dbReference type="GeneID" id="87822166"/>
<evidence type="ECO:0000256" key="2">
    <source>
        <dbReference type="ARBA" id="ARBA00022723"/>
    </source>
</evidence>
<gene>
    <name evidence="7" type="ORF">C8A04DRAFT_9631</name>
</gene>
<dbReference type="GO" id="GO:0005524">
    <property type="term" value="F:ATP binding"/>
    <property type="evidence" value="ECO:0007669"/>
    <property type="project" value="UniProtKB-KW"/>
</dbReference>
<evidence type="ECO:0000259" key="6">
    <source>
        <dbReference type="Pfam" id="PF03738"/>
    </source>
</evidence>
<evidence type="ECO:0000313" key="7">
    <source>
        <dbReference type="EMBL" id="KAK4146670.1"/>
    </source>
</evidence>
<evidence type="ECO:0000256" key="3">
    <source>
        <dbReference type="ARBA" id="ARBA00022741"/>
    </source>
</evidence>
<sequence>MRRVPCTPRPNATRLVQSQGLVYTTDPPQPTNKDDNNVTDPYWPDNRYYSFTTTEISLLSQAATEVFTLCCEAADYLLTHPHLITTRLAIPAFALQQIASSWNREPAWGSVYGRFDVCFGGLDHPDERLRTPRFYEFNADTPTSLVEAASVQWLWLEQTGLGRDQWNEVAEKLIEGWRRNLREGGEGKKKKMTVHFAIARDEPTGEDAMNTLLLLDTCQQAGWPTKAIFMDEIARSEEDGRFYDLDGDHIDVIFKLYPWEFMMEEEFARDCFLDMAREDGTGTVWIEPPYKMLWSNKGLFAILWELFKDDPRGKWLLPTYFEDDETKNKLAGGLTRYARKPIFAREGADVTLHADGKILQDSTTGLYGKEGYIIQELALLPEFLDPRTNTPHYPVLGLWMVDGEVAGLGIREDKTPITTNGSNFIPHSIEDGEVNYERKEVPSKEEIEAVLTVERCVNVTKREGEVLSYIGRLTRGV</sequence>
<keyword evidence="2" id="KW-0479">Metal-binding</keyword>